<dbReference type="InterPro" id="IPR000014">
    <property type="entry name" value="PAS"/>
</dbReference>
<sequence length="338" mass="37566">MSICGSSCVRGPGRLPYVCLKEVLMETRKHDLKRVFDAGFGKAEDSYEYGAAPEDTKALFSTLFATVEKPLLLFDGKGRVIAANPSARDLFGGDGEMTGREATSLFRGDGGRRFMSEIQAGDEVPKSLEAVSCNDADGNDVKANLRLTPAKLSGSTCYQVFVDAQHDTGSLEQQLARKRRELDEMTITLKNVMETVTRDKRQLKSEMARQIEVELFPMLEKMSHEGAGDIRKSYAEVIKRQLRRITGGAHAEPDPMLMKLTPTELEICRYIQAGQGTKEIAEMMHSAFETIQTHRKNIRRKLKLKGRKVSLCMYLQSRATLPPPGGSFDSLDSFEAEG</sequence>
<dbReference type="EMBL" id="QMIF01000008">
    <property type="protein sequence ID" value="TVM33034.1"/>
    <property type="molecule type" value="Genomic_DNA"/>
</dbReference>
<dbReference type="PANTHER" id="PTHR44688">
    <property type="entry name" value="DNA-BINDING TRANSCRIPTIONAL ACTIVATOR DEVR_DOSR"/>
    <property type="match status" value="1"/>
</dbReference>
<dbReference type="InterPro" id="IPR036388">
    <property type="entry name" value="WH-like_DNA-bd_sf"/>
</dbReference>
<evidence type="ECO:0000256" key="2">
    <source>
        <dbReference type="ARBA" id="ARBA00023125"/>
    </source>
</evidence>
<dbReference type="GO" id="GO:0006355">
    <property type="term" value="P:regulation of DNA-templated transcription"/>
    <property type="evidence" value="ECO:0007669"/>
    <property type="project" value="InterPro"/>
</dbReference>
<dbReference type="Proteomes" id="UP000434052">
    <property type="component" value="Unassembled WGS sequence"/>
</dbReference>
<dbReference type="GO" id="GO:0003677">
    <property type="term" value="F:DNA binding"/>
    <property type="evidence" value="ECO:0007669"/>
    <property type="project" value="UniProtKB-KW"/>
</dbReference>
<dbReference type="OrthoDB" id="9797341at2"/>
<evidence type="ECO:0000313" key="5">
    <source>
        <dbReference type="EMBL" id="TVM33034.1"/>
    </source>
</evidence>
<comment type="caution">
    <text evidence="5">The sequence shown here is derived from an EMBL/GenBank/DDBJ whole genome shotgun (WGS) entry which is preliminary data.</text>
</comment>
<dbReference type="Gene3D" id="3.30.450.20">
    <property type="entry name" value="PAS domain"/>
    <property type="match status" value="1"/>
</dbReference>
<dbReference type="InterPro" id="IPR013656">
    <property type="entry name" value="PAS_4"/>
</dbReference>
<dbReference type="AlphaFoldDB" id="A0A6P1ZEF9"/>
<accession>A0A6P1ZEF9</accession>
<dbReference type="InterPro" id="IPR000792">
    <property type="entry name" value="Tscrpt_reg_LuxR_C"/>
</dbReference>
<dbReference type="SUPFAM" id="SSF55785">
    <property type="entry name" value="PYP-like sensor domain (PAS domain)"/>
    <property type="match status" value="1"/>
</dbReference>
<evidence type="ECO:0000313" key="6">
    <source>
        <dbReference type="Proteomes" id="UP000434052"/>
    </source>
</evidence>
<feature type="domain" description="PAS" evidence="4">
    <location>
        <begin position="56"/>
        <end position="92"/>
    </location>
</feature>
<organism evidence="5 6">
    <name type="scientific">Oceanidesulfovibrio marinus</name>
    <dbReference type="NCBI Taxonomy" id="370038"/>
    <lineage>
        <taxon>Bacteria</taxon>
        <taxon>Pseudomonadati</taxon>
        <taxon>Thermodesulfobacteriota</taxon>
        <taxon>Desulfovibrionia</taxon>
        <taxon>Desulfovibrionales</taxon>
        <taxon>Desulfovibrionaceae</taxon>
        <taxon>Oceanidesulfovibrio</taxon>
    </lineage>
</organism>
<dbReference type="PRINTS" id="PR00038">
    <property type="entry name" value="HTHLUXR"/>
</dbReference>
<protein>
    <recommendedName>
        <fullName evidence="4">PAS domain-containing protein</fullName>
    </recommendedName>
</protein>
<proteinExistence type="predicted"/>
<reference evidence="5 6" key="1">
    <citation type="submission" date="2018-06" db="EMBL/GenBank/DDBJ databases">
        <title>Complete genome of Desulfovibrio marinus P48SEP.</title>
        <authorList>
            <person name="Crispim J.S."/>
            <person name="Vidigal P.M.P."/>
            <person name="Silva L.C.F."/>
            <person name="Araujo L.C."/>
            <person name="Laguardia C.N."/>
            <person name="Dias R.S."/>
            <person name="Sousa M.P."/>
            <person name="Paula S.O."/>
            <person name="Silva C."/>
        </authorList>
    </citation>
    <scope>NUCLEOTIDE SEQUENCE [LARGE SCALE GENOMIC DNA]</scope>
    <source>
        <strain evidence="5 6">P48SEP</strain>
    </source>
</reference>
<gene>
    <name evidence="5" type="ORF">DQK91_12780</name>
</gene>
<name>A0A6P1ZEF9_9BACT</name>
<keyword evidence="2" id="KW-0238">DNA-binding</keyword>
<dbReference type="Pfam" id="PF08448">
    <property type="entry name" value="PAS_4"/>
    <property type="match status" value="1"/>
</dbReference>
<dbReference type="Pfam" id="PF00196">
    <property type="entry name" value="GerE"/>
    <property type="match status" value="1"/>
</dbReference>
<dbReference type="InterPro" id="IPR016032">
    <property type="entry name" value="Sig_transdc_resp-reg_C-effctor"/>
</dbReference>
<evidence type="ECO:0000256" key="3">
    <source>
        <dbReference type="ARBA" id="ARBA00023163"/>
    </source>
</evidence>
<dbReference type="PANTHER" id="PTHR44688:SF16">
    <property type="entry name" value="DNA-BINDING TRANSCRIPTIONAL ACTIVATOR DEVR_DOSR"/>
    <property type="match status" value="1"/>
</dbReference>
<keyword evidence="3" id="KW-0804">Transcription</keyword>
<dbReference type="Gene3D" id="1.10.10.10">
    <property type="entry name" value="Winged helix-like DNA-binding domain superfamily/Winged helix DNA-binding domain"/>
    <property type="match status" value="1"/>
</dbReference>
<dbReference type="PROSITE" id="PS50112">
    <property type="entry name" value="PAS"/>
    <property type="match status" value="1"/>
</dbReference>
<evidence type="ECO:0000256" key="1">
    <source>
        <dbReference type="ARBA" id="ARBA00023015"/>
    </source>
</evidence>
<keyword evidence="1" id="KW-0805">Transcription regulation</keyword>
<dbReference type="InterPro" id="IPR035965">
    <property type="entry name" value="PAS-like_dom_sf"/>
</dbReference>
<dbReference type="SMART" id="SM00421">
    <property type="entry name" value="HTH_LUXR"/>
    <property type="match status" value="1"/>
</dbReference>
<dbReference type="SUPFAM" id="SSF46894">
    <property type="entry name" value="C-terminal effector domain of the bipartite response regulators"/>
    <property type="match status" value="1"/>
</dbReference>
<evidence type="ECO:0000259" key="4">
    <source>
        <dbReference type="PROSITE" id="PS50112"/>
    </source>
</evidence>
<dbReference type="CDD" id="cd06170">
    <property type="entry name" value="LuxR_C_like"/>
    <property type="match status" value="1"/>
</dbReference>